<gene>
    <name evidence="7" type="ORF">LJ739_15575</name>
</gene>
<dbReference type="InterPro" id="IPR050306">
    <property type="entry name" value="PfkB_Carbo_kinase"/>
</dbReference>
<evidence type="ECO:0000313" key="8">
    <source>
        <dbReference type="Proteomes" id="UP001520878"/>
    </source>
</evidence>
<evidence type="ECO:0000256" key="1">
    <source>
        <dbReference type="ARBA" id="ARBA00010688"/>
    </source>
</evidence>
<keyword evidence="8" id="KW-1185">Reference proteome</keyword>
<feature type="domain" description="Carbohydrate kinase PfkB" evidence="6">
    <location>
        <begin position="8"/>
        <end position="311"/>
    </location>
</feature>
<proteinExistence type="inferred from homology"/>
<keyword evidence="5" id="KW-0067">ATP-binding</keyword>
<dbReference type="Pfam" id="PF00294">
    <property type="entry name" value="PfkB"/>
    <property type="match status" value="1"/>
</dbReference>
<evidence type="ECO:0000256" key="4">
    <source>
        <dbReference type="ARBA" id="ARBA00022777"/>
    </source>
</evidence>
<dbReference type="GO" id="GO:0016301">
    <property type="term" value="F:kinase activity"/>
    <property type="evidence" value="ECO:0007669"/>
    <property type="project" value="UniProtKB-KW"/>
</dbReference>
<evidence type="ECO:0000256" key="5">
    <source>
        <dbReference type="ARBA" id="ARBA00022840"/>
    </source>
</evidence>
<dbReference type="Gene3D" id="3.40.1190.20">
    <property type="match status" value="1"/>
</dbReference>
<protein>
    <submittedName>
        <fullName evidence="7">Carbohydrate kinase</fullName>
    </submittedName>
</protein>
<dbReference type="InterPro" id="IPR011611">
    <property type="entry name" value="PfkB_dom"/>
</dbReference>
<reference evidence="7 8" key="1">
    <citation type="submission" date="2021-10" db="EMBL/GenBank/DDBJ databases">
        <title>Draft genome of Aestuariibacter halophilus JC2043.</title>
        <authorList>
            <person name="Emsley S.A."/>
            <person name="Pfannmuller K.M."/>
            <person name="Ushijima B."/>
            <person name="Saw J.H."/>
            <person name="Videau P."/>
        </authorList>
    </citation>
    <scope>NUCLEOTIDE SEQUENCE [LARGE SCALE GENOMIC DNA]</scope>
    <source>
        <strain evidence="7 8">JC2043</strain>
    </source>
</reference>
<dbReference type="RefSeq" id="WP_229162001.1">
    <property type="nucleotide sequence ID" value="NZ_JAJEWP010000005.1"/>
</dbReference>
<dbReference type="PANTHER" id="PTHR43085:SF1">
    <property type="entry name" value="PSEUDOURIDINE KINASE-RELATED"/>
    <property type="match status" value="1"/>
</dbReference>
<dbReference type="PANTHER" id="PTHR43085">
    <property type="entry name" value="HEXOKINASE FAMILY MEMBER"/>
    <property type="match status" value="1"/>
</dbReference>
<comment type="similarity">
    <text evidence="1">Belongs to the carbohydrate kinase PfkB family.</text>
</comment>
<dbReference type="EMBL" id="JAJEWP010000005">
    <property type="protein sequence ID" value="MCC2617671.1"/>
    <property type="molecule type" value="Genomic_DNA"/>
</dbReference>
<evidence type="ECO:0000256" key="2">
    <source>
        <dbReference type="ARBA" id="ARBA00022679"/>
    </source>
</evidence>
<dbReference type="Proteomes" id="UP001520878">
    <property type="component" value="Unassembled WGS sequence"/>
</dbReference>
<dbReference type="SUPFAM" id="SSF53613">
    <property type="entry name" value="Ribokinase-like"/>
    <property type="match status" value="1"/>
</dbReference>
<keyword evidence="4 7" id="KW-0418">Kinase</keyword>
<comment type="caution">
    <text evidence="7">The sequence shown here is derived from an EMBL/GenBank/DDBJ whole genome shotgun (WGS) entry which is preliminary data.</text>
</comment>
<evidence type="ECO:0000256" key="3">
    <source>
        <dbReference type="ARBA" id="ARBA00022741"/>
    </source>
</evidence>
<sequence length="319" mass="34531">MSNPLHPVICFGEALIDFLNSGHHQSDGLMIQHFQQFPGGAPANVAVAIAKLGGNARFIGQVGSDMFGDFLLDCLRQYGVDTSGSLQHPTAPTALAFVALDEHGERSFSFYRDRSADVLLTSEQIDDHLLRDGRIFHLCSNTLTTPQICVTTEGLLQRAAEAGLLVSMDVNLRHNLWPAGQAEIAVVNAVVAQAQVLKFSREEYDYLYHGDEQYIAQLLAEQARLIVITDDGRPITFYTRNGQGTIEAPKVDVVDTTCGGDAFSGGLLWQLSRLDDPIAVLADPQQVEKIIAFAARCGAHTVTRPGAFPALPVAADVCD</sequence>
<dbReference type="InterPro" id="IPR002173">
    <property type="entry name" value="Carboh/pur_kinase_PfkB_CS"/>
</dbReference>
<dbReference type="PROSITE" id="PS00583">
    <property type="entry name" value="PFKB_KINASES_1"/>
    <property type="match status" value="1"/>
</dbReference>
<evidence type="ECO:0000259" key="6">
    <source>
        <dbReference type="Pfam" id="PF00294"/>
    </source>
</evidence>
<organism evidence="7 8">
    <name type="scientific">Fluctibacter halophilus</name>
    <dbReference type="NCBI Taxonomy" id="226011"/>
    <lineage>
        <taxon>Bacteria</taxon>
        <taxon>Pseudomonadati</taxon>
        <taxon>Pseudomonadota</taxon>
        <taxon>Gammaproteobacteria</taxon>
        <taxon>Alteromonadales</taxon>
        <taxon>Alteromonadaceae</taxon>
        <taxon>Fluctibacter</taxon>
    </lineage>
</organism>
<name>A0ABS8GEN4_9ALTE</name>
<keyword evidence="3" id="KW-0547">Nucleotide-binding</keyword>
<dbReference type="CDD" id="cd01167">
    <property type="entry name" value="bac_FRK"/>
    <property type="match status" value="1"/>
</dbReference>
<evidence type="ECO:0000313" key="7">
    <source>
        <dbReference type="EMBL" id="MCC2617671.1"/>
    </source>
</evidence>
<keyword evidence="2" id="KW-0808">Transferase</keyword>
<dbReference type="InterPro" id="IPR029056">
    <property type="entry name" value="Ribokinase-like"/>
</dbReference>
<accession>A0ABS8GEN4</accession>